<feature type="compositionally biased region" description="Low complexity" evidence="2">
    <location>
        <begin position="1902"/>
        <end position="1918"/>
    </location>
</feature>
<dbReference type="STRING" id="3068.D8TKN1"/>
<dbReference type="SUPFAM" id="SSF57997">
    <property type="entry name" value="Tropomyosin"/>
    <property type="match status" value="2"/>
</dbReference>
<feature type="compositionally biased region" description="Polar residues" evidence="2">
    <location>
        <begin position="1872"/>
        <end position="1889"/>
    </location>
</feature>
<accession>D8TKN1</accession>
<feature type="region of interest" description="Disordered" evidence="2">
    <location>
        <begin position="1706"/>
        <end position="1729"/>
    </location>
</feature>
<feature type="region of interest" description="Disordered" evidence="2">
    <location>
        <begin position="659"/>
        <end position="739"/>
    </location>
</feature>
<dbReference type="PANTHER" id="PTHR43941">
    <property type="entry name" value="STRUCTURAL MAINTENANCE OF CHROMOSOMES PROTEIN 2"/>
    <property type="match status" value="1"/>
</dbReference>
<evidence type="ECO:0000256" key="1">
    <source>
        <dbReference type="SAM" id="Coils"/>
    </source>
</evidence>
<dbReference type="KEGG" id="vcn:VOLCADRAFT_116118"/>
<feature type="compositionally biased region" description="Low complexity" evidence="2">
    <location>
        <begin position="194"/>
        <end position="218"/>
    </location>
</feature>
<feature type="region of interest" description="Disordered" evidence="2">
    <location>
        <begin position="1"/>
        <end position="21"/>
    </location>
</feature>
<reference evidence="3 4" key="1">
    <citation type="journal article" date="2010" name="Science">
        <title>Genomic analysis of organismal complexity in the multicellular green alga Volvox carteri.</title>
        <authorList>
            <person name="Prochnik S.E."/>
            <person name="Umen J."/>
            <person name="Nedelcu A.M."/>
            <person name="Hallmann A."/>
            <person name="Miller S.M."/>
            <person name="Nishii I."/>
            <person name="Ferris P."/>
            <person name="Kuo A."/>
            <person name="Mitros T."/>
            <person name="Fritz-Laylin L.K."/>
            <person name="Hellsten U."/>
            <person name="Chapman J."/>
            <person name="Simakov O."/>
            <person name="Rensing S.A."/>
            <person name="Terry A."/>
            <person name="Pangilinan J."/>
            <person name="Kapitonov V."/>
            <person name="Jurka J."/>
            <person name="Salamov A."/>
            <person name="Shapiro H."/>
            <person name="Schmutz J."/>
            <person name="Grimwood J."/>
            <person name="Lindquist E."/>
            <person name="Lucas S."/>
            <person name="Grigoriev I.V."/>
            <person name="Schmitt R."/>
            <person name="Kirk D."/>
            <person name="Rokhsar D.S."/>
        </authorList>
    </citation>
    <scope>NUCLEOTIDE SEQUENCE [LARGE SCALE GENOMIC DNA]</scope>
    <source>
        <strain evidence="4">f. Nagariensis / Eve</strain>
    </source>
</reference>
<feature type="compositionally biased region" description="Low complexity" evidence="2">
    <location>
        <begin position="2205"/>
        <end position="2214"/>
    </location>
</feature>
<dbReference type="Gene3D" id="1.10.287.1490">
    <property type="match status" value="2"/>
</dbReference>
<feature type="compositionally biased region" description="Polar residues" evidence="2">
    <location>
        <begin position="779"/>
        <end position="789"/>
    </location>
</feature>
<dbReference type="OrthoDB" id="549716at2759"/>
<name>D8TKN1_VOLCA</name>
<dbReference type="RefSeq" id="XP_002946688.1">
    <property type="nucleotide sequence ID" value="XM_002946642.1"/>
</dbReference>
<feature type="region of interest" description="Disordered" evidence="2">
    <location>
        <begin position="2322"/>
        <end position="2345"/>
    </location>
</feature>
<feature type="compositionally biased region" description="Basic and acidic residues" evidence="2">
    <location>
        <begin position="522"/>
        <end position="532"/>
    </location>
</feature>
<feature type="coiled-coil region" evidence="1">
    <location>
        <begin position="1739"/>
        <end position="1857"/>
    </location>
</feature>
<evidence type="ECO:0000313" key="4">
    <source>
        <dbReference type="Proteomes" id="UP000001058"/>
    </source>
</evidence>
<dbReference type="EMBL" id="GL378325">
    <property type="protein sequence ID" value="EFJ51914.1"/>
    <property type="molecule type" value="Genomic_DNA"/>
</dbReference>
<dbReference type="Proteomes" id="UP000001058">
    <property type="component" value="Unassembled WGS sequence"/>
</dbReference>
<organism evidence="4">
    <name type="scientific">Volvox carteri f. nagariensis</name>
    <dbReference type="NCBI Taxonomy" id="3068"/>
    <lineage>
        <taxon>Eukaryota</taxon>
        <taxon>Viridiplantae</taxon>
        <taxon>Chlorophyta</taxon>
        <taxon>core chlorophytes</taxon>
        <taxon>Chlorophyceae</taxon>
        <taxon>CS clade</taxon>
        <taxon>Chlamydomonadales</taxon>
        <taxon>Volvocaceae</taxon>
        <taxon>Volvox</taxon>
    </lineage>
</organism>
<feature type="compositionally biased region" description="Polar residues" evidence="2">
    <location>
        <begin position="2324"/>
        <end position="2338"/>
    </location>
</feature>
<feature type="region of interest" description="Disordered" evidence="2">
    <location>
        <begin position="179"/>
        <end position="226"/>
    </location>
</feature>
<feature type="region of interest" description="Disordered" evidence="2">
    <location>
        <begin position="405"/>
        <end position="424"/>
    </location>
</feature>
<keyword evidence="1" id="KW-0175">Coiled coil</keyword>
<sequence length="2377" mass="256019">MSDLTPSAAGEDESDGSSPTLREFTAASNEVHMLATLTAAMIKAHTSAAPCAPPGRQELSSQLKYARTKQETDAALIKELEAENVRLKNLVDSAGEVSDAAAASLRELARSRRTVDDLRQEADVLQRRAQEAELRCEQLQQLLRDTEQRLSEAEQRAAASARVQHVERASARMEQALEASNERFQSAERRAARAEQIAAQEQARASDACQRASRAEAAAAEDHERALDAERRATRAEHLLEQLQEQTQELERQVGRAQQLAGSEAGRIADAERRVARAEQAAAQERERALAADRRMEEELKQARTAAMAANQRAALAEDAVDEERARADAAERRAARAEQAAEEAHQFCLDADRKATRAAQALEEAERLAGRSEQAHAEALARAEEAERRATRAAQSLEAAEARALDAERRAGKAEQAQQEALARIAESDRRAVRAEHAQGETVADLERCLVRAEQAAMDARTHANEMEKRAVRAEQAAQQDRQSVSDAERHVARMQQALEQAQNDVATAQRRAARAEQAIEEARARAEEARAQATQAESKAAHVEQLLAQERERAEDEARHAARMEAASLQDQERAREAEERAAAAITRAQQAETRLAVAEGHTAALETRLQQALMYADAADARAVDAERRYDRLSADSRELHAAVLHLANNPDIAALAAPPKSRVQSSQERDRSPRRLPWHSTMGRPRRTQDNDPTDQALDMGSPRRSALGESDSCKRSGFDTDVMGEASTPGLIGQGNSTLIRLWADAYATPSPDPGPTGRDAQKGSARWRAAPSRISSDQVRSSDGGQGSRAGGSPSRLAQSTGPLELFIDGTSALADELRHVRSELRSTRHELHDVKARYSAACSRVQVLEEQAANADKLKAKVEQLTVQARKCEHLAAELKVCRTQLAEVEGLHIDLRKAQAELAEMQGLRITLEEARAQLVEMDRVRSEARRVNALLQTVTRERDAARSELQEASVQAMSIAALKAQLQRLETSLAEVDQGREEARAAHAAAIGQQEKLRAQLLTAEEELGEAVRRCARLQAVADEVSHQRDRLQVALEGAEGALQAAEAERAVLAAAQERAKGKLQELAELQDEVRVLKSQLQEATAMQKRSVQGEEQANARVEESQKQIATLKAQLAQASGTQAEAAALKLKLDQALGQLQTMKADLSAAADRLEGHAQLQADHAATVERAERAEAQLRSANEANTRTNEQVQLLQQELAEARRGLLKTKEDLASSTALATSRGNRAAELEHEVAILREKSYQLEVEVASMTTELQRLKADLASASNMIEEATSERNQLSKQLSEMTMQHARSTAAATAAEERIKADLQQLQVRLATSEAEYRTLQHSNGNLHDELERTRGEVLTLQSQVKDEHRRREEHANECRRLQRELETTTEAMTQAQRSHRTAVAATTELEQDLERLRTGHSALEAELQIANARVQRLLEDTRQLTDRNAELSQQLDNMSATVRQIEAENARLVDGHASLTVEMEVRAAEARAARGEAAELAADRARLMAELHAIKAELEKYQRKGSPVPLAGLTQSGRSGFSTHGPSFSVDPRVTIGGGGIPPVPDTGAGTDSARPLHVARQLADEFASLVPSPNGRSDNLQALLAAPLDTGKLVVMRSYEALLAALDEEAQQLDEELAGKEASSSVLLQRMRATKQAITARMETLQAALQSARDAESDMRRQAADKDATIQRLQLQLAQLSGGATFMGAPNMPSAEPTAPSGPGGAQSTLGFSPGVMQGNTVISALRQDLDAAHERLRDAGRQLREAQQRAESAEAEVSKHRTALTDAQTKIAKLQTELTANDRVLAEAEAALVALVGEKESLEQKLDRAEAAEIQAKETAEKLRVQVAALQARLGALTTTAAAVEADAPKGASQGHATQDVQSRGDNASTSPLFGGSRGPLNRTSPEAGPPSASSEFAAGSQPTAIPALVPGLKLHKLQVPRTSESGSPRSTLQRGNTAHGAQPEGNSREGASEHHKSTGFNESATEVNGLNLPTAMHPTALGTGSTSSRYALGGHMETPNLLVEAAAADLAAMASLQRRYTGASMSDHLRRFSSRFSVWLPQCANQQPTSPSQSQDVATSVYMARPAASSVANAALQVASYRLTSGSSLASPRRTPSELSIRAINSEDFQAQSPAVSPSSAKGSAGPVVSPRNTIVLRSLSRAVEQVTQGMTMPTQRGVHGRDFENVTESGYSGGESPRGDARRSEAANASRNASSPLAVLHGGMPNPLEQATAAGATNTPKPGTAWPREDVPSSQTDAGSANPVAGRPVQDASAGGNQHHPVLSRTAVNQSARLRGESIWTGVGEVVAAGTYDFGQRPATVALRPNSSSDGKTLQQQAVSREVTPASLRRSAGLDESASMLARRLAAMDDALRAIGAA</sequence>
<proteinExistence type="predicted"/>
<feature type="region of interest" description="Disordered" evidence="2">
    <location>
        <begin position="2165"/>
        <end position="2279"/>
    </location>
</feature>
<evidence type="ECO:0000313" key="3">
    <source>
        <dbReference type="EMBL" id="EFJ51914.1"/>
    </source>
</evidence>
<dbReference type="PANTHER" id="PTHR43941:SF1">
    <property type="entry name" value="STRUCTURAL MAINTENANCE OF CHROMOSOMES PROTEIN 2"/>
    <property type="match status" value="1"/>
</dbReference>
<feature type="compositionally biased region" description="Basic and acidic residues" evidence="2">
    <location>
        <begin position="405"/>
        <end position="414"/>
    </location>
</feature>
<feature type="region of interest" description="Disordered" evidence="2">
    <location>
        <begin position="505"/>
        <end position="544"/>
    </location>
</feature>
<keyword evidence="4" id="KW-1185">Reference proteome</keyword>
<dbReference type="GeneID" id="9618401"/>
<protein>
    <submittedName>
        <fullName evidence="3">Uncharacterized protein</fullName>
    </submittedName>
</protein>
<feature type="coiled-coil region" evidence="1">
    <location>
        <begin position="852"/>
        <end position="1519"/>
    </location>
</feature>
<feature type="region of interest" description="Disordered" evidence="2">
    <location>
        <begin position="1865"/>
        <end position="1918"/>
    </location>
</feature>
<evidence type="ECO:0000256" key="2">
    <source>
        <dbReference type="SAM" id="MobiDB-lite"/>
    </source>
</evidence>
<dbReference type="eggNOG" id="ENOG502QPQC">
    <property type="taxonomic scope" value="Eukaryota"/>
</dbReference>
<feature type="coiled-coil region" evidence="1">
    <location>
        <begin position="1612"/>
        <end position="1678"/>
    </location>
</feature>
<feature type="compositionally biased region" description="Polar residues" evidence="2">
    <location>
        <begin position="1938"/>
        <end position="1954"/>
    </location>
</feature>
<feature type="region of interest" description="Disordered" evidence="2">
    <location>
        <begin position="1937"/>
        <end position="1980"/>
    </location>
</feature>
<dbReference type="InParanoid" id="D8TKN1"/>
<feature type="region of interest" description="Disordered" evidence="2">
    <location>
        <begin position="2128"/>
        <end position="2148"/>
    </location>
</feature>
<feature type="compositionally biased region" description="Basic and acidic residues" evidence="2">
    <location>
        <begin position="1964"/>
        <end position="1974"/>
    </location>
</feature>
<feature type="region of interest" description="Disordered" evidence="2">
    <location>
        <begin position="752"/>
        <end position="806"/>
    </location>
</feature>
<gene>
    <name evidence="3" type="ORF">VOLCADRAFT_116118</name>
</gene>
<feature type="compositionally biased region" description="Low complexity" evidence="2">
    <location>
        <begin position="2128"/>
        <end position="2139"/>
    </location>
</feature>